<keyword evidence="1" id="KW-0175">Coiled coil</keyword>
<keyword evidence="4" id="KW-1185">Reference proteome</keyword>
<sequence>MYESLSDTEEVELKVKKVEEAKAKRLEESQKMLQNEVEKLKKELVEMKKKEVSRKRKRLTKTEEVKVEKGPTNVKEVKETEDGEKKDKKELKGIENERELKEVNEEEKEKKEKKGKAEAKMEEIVLIDLEEDWKKVPQHEDEVSLGPEEEDEERILFPTPKGAELQNLSFWESCHNKAKSRGEMEEKSREKEKRETNALRLARAEIRSAELSIIEKRDEEIPPEGKRIRNELDINCETEEEERNRKKYRAHTPVTGMAIKSFLGEERPKEMKEIIEMLLEIRQKALQMDDEVQKVMKKIEIFEKRVKTGAGPNSGEIEKGARAFWEHDERTPTFNRGRGRTDWRSRGNRGRGWHGPRFASSSGMGANSGREWGAGRKEQWDQPGTSSQTKNFGGPFFRMSDWD</sequence>
<name>A0ABD2LKN3_9BILA</name>
<dbReference type="Proteomes" id="UP001620626">
    <property type="component" value="Unassembled WGS sequence"/>
</dbReference>
<evidence type="ECO:0000313" key="3">
    <source>
        <dbReference type="EMBL" id="KAL3115210.1"/>
    </source>
</evidence>
<feature type="region of interest" description="Disordered" evidence="2">
    <location>
        <begin position="331"/>
        <end position="403"/>
    </location>
</feature>
<evidence type="ECO:0000256" key="1">
    <source>
        <dbReference type="SAM" id="Coils"/>
    </source>
</evidence>
<proteinExistence type="predicted"/>
<evidence type="ECO:0000313" key="4">
    <source>
        <dbReference type="Proteomes" id="UP001620626"/>
    </source>
</evidence>
<protein>
    <submittedName>
        <fullName evidence="3">Uncharacterized protein</fullName>
    </submittedName>
</protein>
<reference evidence="3 4" key="1">
    <citation type="submission" date="2024-10" db="EMBL/GenBank/DDBJ databases">
        <authorList>
            <person name="Kim D."/>
        </authorList>
    </citation>
    <scope>NUCLEOTIDE SEQUENCE [LARGE SCALE GENOMIC DNA]</scope>
    <source>
        <strain evidence="3">BH-2024</strain>
    </source>
</reference>
<dbReference type="EMBL" id="JBICBT010000393">
    <property type="protein sequence ID" value="KAL3115210.1"/>
    <property type="molecule type" value="Genomic_DNA"/>
</dbReference>
<feature type="coiled-coil region" evidence="1">
    <location>
        <begin position="16"/>
        <end position="50"/>
    </location>
</feature>
<accession>A0ABD2LKN3</accession>
<feature type="region of interest" description="Disordered" evidence="2">
    <location>
        <begin position="74"/>
        <end position="119"/>
    </location>
</feature>
<evidence type="ECO:0000256" key="2">
    <source>
        <dbReference type="SAM" id="MobiDB-lite"/>
    </source>
</evidence>
<organism evidence="3 4">
    <name type="scientific">Heterodera trifolii</name>
    <dbReference type="NCBI Taxonomy" id="157864"/>
    <lineage>
        <taxon>Eukaryota</taxon>
        <taxon>Metazoa</taxon>
        <taxon>Ecdysozoa</taxon>
        <taxon>Nematoda</taxon>
        <taxon>Chromadorea</taxon>
        <taxon>Rhabditida</taxon>
        <taxon>Tylenchina</taxon>
        <taxon>Tylenchomorpha</taxon>
        <taxon>Tylenchoidea</taxon>
        <taxon>Heteroderidae</taxon>
        <taxon>Heteroderinae</taxon>
        <taxon>Heterodera</taxon>
    </lineage>
</organism>
<comment type="caution">
    <text evidence="3">The sequence shown here is derived from an EMBL/GenBank/DDBJ whole genome shotgun (WGS) entry which is preliminary data.</text>
</comment>
<feature type="compositionally biased region" description="Polar residues" evidence="2">
    <location>
        <begin position="382"/>
        <end position="391"/>
    </location>
</feature>
<dbReference type="AlphaFoldDB" id="A0ABD2LKN3"/>
<gene>
    <name evidence="3" type="ORF">niasHT_016421</name>
</gene>